<accession>A0A0N1PDI2</accession>
<name>A0A0N1PDI2_LEPSE</name>
<sequence>MSVIVTKQRYNWMGYNGTETEEIDTSLLRNDGTQADNYNYDHRQQVIAELKERLYQIKRDLELLPEEELRAEEELRQRRRAERKRRAEEARRRRAEEEAARAEEEERQRIEQEERLRQQEEEEQRRREQEAEAQRNAQRWRQLHDDSDADSDIDEEEKNEILSKMRRTQAEIDHATAGFAMGTRMLLAVNGQGYVSYIDGSLHASIDQLEAHNQKARAAAEAITAGSSVRVPPAAEYSLDDVRASAEKYQLLRKKLDAYRALQDPTYSARIRASEKGRNGQPSTAITHEDGDEATIKTHMGDAKRHSEELRKAYNAKAAASGAAIAGVMCSRSNVVLDPVPEAPMEEEAVPAAAVEQAAEAAAAEEVAQAAAAEEVAAEVVAAQQSDRVPTPAAGSSKHSSKKSTPKANNDEL</sequence>
<organism evidence="2 3">
    <name type="scientific">Leptomonas seymouri</name>
    <dbReference type="NCBI Taxonomy" id="5684"/>
    <lineage>
        <taxon>Eukaryota</taxon>
        <taxon>Discoba</taxon>
        <taxon>Euglenozoa</taxon>
        <taxon>Kinetoplastea</taxon>
        <taxon>Metakinetoplastina</taxon>
        <taxon>Trypanosomatida</taxon>
        <taxon>Trypanosomatidae</taxon>
        <taxon>Leishmaniinae</taxon>
        <taxon>Leptomonas</taxon>
    </lineage>
</organism>
<feature type="compositionally biased region" description="Low complexity" evidence="1">
    <location>
        <begin position="376"/>
        <end position="385"/>
    </location>
</feature>
<dbReference type="OMA" id="KQRYNWM"/>
<reference evidence="2 3" key="1">
    <citation type="journal article" date="2015" name="PLoS Pathog.">
        <title>Leptomonas seymouri: Adaptations to the Dixenous Life Cycle Analyzed by Genome Sequencing, Transcriptome Profiling and Co-infection with Leishmania donovani.</title>
        <authorList>
            <person name="Kraeva N."/>
            <person name="Butenko A."/>
            <person name="Hlavacova J."/>
            <person name="Kostygov A."/>
            <person name="Myskova J."/>
            <person name="Grybchuk D."/>
            <person name="Lestinova T."/>
            <person name="Votypka J."/>
            <person name="Volf P."/>
            <person name="Opperdoes F."/>
            <person name="Flegontov P."/>
            <person name="Lukes J."/>
            <person name="Yurchenko V."/>
        </authorList>
    </citation>
    <scope>NUCLEOTIDE SEQUENCE [LARGE SCALE GENOMIC DNA]</scope>
    <source>
        <strain evidence="2 3">ATCC 30220</strain>
    </source>
</reference>
<dbReference type="AlphaFoldDB" id="A0A0N1PDI2"/>
<evidence type="ECO:0000256" key="1">
    <source>
        <dbReference type="SAM" id="MobiDB-lite"/>
    </source>
</evidence>
<evidence type="ECO:0000313" key="2">
    <source>
        <dbReference type="EMBL" id="KPI89164.1"/>
    </source>
</evidence>
<gene>
    <name evidence="2" type="ORF">ABL78_1727</name>
</gene>
<feature type="compositionally biased region" description="Basic and acidic residues" evidence="1">
    <location>
        <begin position="85"/>
        <end position="133"/>
    </location>
</feature>
<keyword evidence="3" id="KW-1185">Reference proteome</keyword>
<dbReference type="EMBL" id="LJSK01000030">
    <property type="protein sequence ID" value="KPI89164.1"/>
    <property type="molecule type" value="Genomic_DNA"/>
</dbReference>
<feature type="region of interest" description="Disordered" evidence="1">
    <location>
        <begin position="376"/>
        <end position="413"/>
    </location>
</feature>
<proteinExistence type="predicted"/>
<dbReference type="OrthoDB" id="273681at2759"/>
<evidence type="ECO:0000313" key="3">
    <source>
        <dbReference type="Proteomes" id="UP000038009"/>
    </source>
</evidence>
<dbReference type="Proteomes" id="UP000038009">
    <property type="component" value="Unassembled WGS sequence"/>
</dbReference>
<comment type="caution">
    <text evidence="2">The sequence shown here is derived from an EMBL/GenBank/DDBJ whole genome shotgun (WGS) entry which is preliminary data.</text>
</comment>
<feature type="region of interest" description="Disordered" evidence="1">
    <location>
        <begin position="274"/>
        <end position="293"/>
    </location>
</feature>
<feature type="compositionally biased region" description="Acidic residues" evidence="1">
    <location>
        <begin position="147"/>
        <end position="157"/>
    </location>
</feature>
<feature type="region of interest" description="Disordered" evidence="1">
    <location>
        <begin position="78"/>
        <end position="157"/>
    </location>
</feature>
<dbReference type="VEuPathDB" id="TriTrypDB:Lsey_0030_0160"/>
<protein>
    <submittedName>
        <fullName evidence="2">Uncharacterized protein</fullName>
    </submittedName>
</protein>